<dbReference type="STRING" id="71784.A0A1Y2AJ10"/>
<evidence type="ECO:0000256" key="1">
    <source>
        <dbReference type="ARBA" id="ARBA00004240"/>
    </source>
</evidence>
<dbReference type="PANTHER" id="PTHR12867:SF6">
    <property type="entry name" value="N-ACETYLGLUCOSAMINYLDIPHOSPHODOLICHOL N-ACETYLGLUCOSAMINYLTRANSFERASE"/>
    <property type="match status" value="1"/>
</dbReference>
<keyword evidence="6 12" id="KW-0328">Glycosyltransferase</keyword>
<dbReference type="FunCoup" id="A0A1Y2AJ10">
    <property type="interactions" value="112"/>
</dbReference>
<dbReference type="GO" id="GO:0005783">
    <property type="term" value="C:endoplasmic reticulum"/>
    <property type="evidence" value="ECO:0007669"/>
    <property type="project" value="UniProtKB-SubCell"/>
</dbReference>
<dbReference type="GO" id="GO:0004577">
    <property type="term" value="F:N-acetylglucosaminyldiphosphodolichol N-acetylglucosaminyltransferase activity"/>
    <property type="evidence" value="ECO:0007669"/>
    <property type="project" value="UniProtKB-EC"/>
</dbReference>
<dbReference type="GO" id="GO:0006488">
    <property type="term" value="P:dolichol-linked oligosaccharide biosynthetic process"/>
    <property type="evidence" value="ECO:0007669"/>
    <property type="project" value="InterPro"/>
</dbReference>
<keyword evidence="15" id="KW-1185">Reference proteome</keyword>
<dbReference type="InterPro" id="IPR007235">
    <property type="entry name" value="Glyco_trans_28_C"/>
</dbReference>
<comment type="similarity">
    <text evidence="2 12">Belongs to the glycosyltransferase 28 family.</text>
</comment>
<evidence type="ECO:0000256" key="6">
    <source>
        <dbReference type="ARBA" id="ARBA00022676"/>
    </source>
</evidence>
<evidence type="ECO:0000256" key="3">
    <source>
        <dbReference type="ARBA" id="ARBA00011198"/>
    </source>
</evidence>
<comment type="subunit">
    <text evidence="3 12">Heterodimer with ALG14 to form a functional enzyme.</text>
</comment>
<comment type="function">
    <text evidence="9 12">Involved in protein N-glycosylation. Essential for the second step of the dolichol-linked oligosaccharide pathway.</text>
</comment>
<name>A0A1Y2AJ10_9TREE</name>
<dbReference type="InterPro" id="IPR039042">
    <property type="entry name" value="Alg13-like"/>
</dbReference>
<evidence type="ECO:0000256" key="4">
    <source>
        <dbReference type="ARBA" id="ARBA00012614"/>
    </source>
</evidence>
<evidence type="ECO:0000256" key="5">
    <source>
        <dbReference type="ARBA" id="ARBA00017468"/>
    </source>
</evidence>
<dbReference type="SUPFAM" id="SSF53756">
    <property type="entry name" value="UDP-Glycosyltransferase/glycogen phosphorylase"/>
    <property type="match status" value="1"/>
</dbReference>
<protein>
    <recommendedName>
        <fullName evidence="5 12">UDP-N-acetylglucosamine transferase subunit ALG13</fullName>
        <ecNumber evidence="4 12">2.4.1.141</ecNumber>
    </recommendedName>
    <alternativeName>
        <fullName evidence="10 12">Asparagine-linked glycosylation protein 13</fullName>
    </alternativeName>
</protein>
<evidence type="ECO:0000256" key="8">
    <source>
        <dbReference type="ARBA" id="ARBA00022824"/>
    </source>
</evidence>
<evidence type="ECO:0000313" key="14">
    <source>
        <dbReference type="EMBL" id="ORY22568.1"/>
    </source>
</evidence>
<evidence type="ECO:0000313" key="15">
    <source>
        <dbReference type="Proteomes" id="UP000193986"/>
    </source>
</evidence>
<evidence type="ECO:0000256" key="11">
    <source>
        <dbReference type="ARBA" id="ARBA00048184"/>
    </source>
</evidence>
<dbReference type="Proteomes" id="UP000193986">
    <property type="component" value="Unassembled WGS sequence"/>
</dbReference>
<evidence type="ECO:0000256" key="10">
    <source>
        <dbReference type="ARBA" id="ARBA00032061"/>
    </source>
</evidence>
<evidence type="ECO:0000256" key="12">
    <source>
        <dbReference type="RuleBase" id="RU362128"/>
    </source>
</evidence>
<keyword evidence="7 12" id="KW-0808">Transferase</keyword>
<dbReference type="Pfam" id="PF04101">
    <property type="entry name" value="Glyco_tran_28_C"/>
    <property type="match status" value="1"/>
</dbReference>
<dbReference type="InParanoid" id="A0A1Y2AJ10"/>
<comment type="catalytic activity">
    <reaction evidence="11">
        <text>an N-acetyl-alpha-D-glucosaminyl-diphospho-di-trans,poly-cis-dolichol + UDP-N-acetyl-alpha-D-glucosamine = an N,N'-diacetylchitobiosyl-diphospho-di-trans,poly-cis-dolichol + UDP + H(+)</text>
        <dbReference type="Rhea" id="RHEA:23380"/>
        <dbReference type="Rhea" id="RHEA-COMP:19507"/>
        <dbReference type="Rhea" id="RHEA-COMP:19510"/>
        <dbReference type="ChEBI" id="CHEBI:15378"/>
        <dbReference type="ChEBI" id="CHEBI:57269"/>
        <dbReference type="ChEBI" id="CHEBI:57705"/>
        <dbReference type="ChEBI" id="CHEBI:58223"/>
        <dbReference type="ChEBI" id="CHEBI:58427"/>
        <dbReference type="EC" id="2.4.1.141"/>
    </reaction>
</comment>
<comment type="caution">
    <text evidence="14">The sequence shown here is derived from an EMBL/GenBank/DDBJ whole genome shotgun (WGS) entry which is preliminary data.</text>
</comment>
<evidence type="ECO:0000256" key="7">
    <source>
        <dbReference type="ARBA" id="ARBA00022679"/>
    </source>
</evidence>
<organism evidence="14 15">
    <name type="scientific">Naematelia encephala</name>
    <dbReference type="NCBI Taxonomy" id="71784"/>
    <lineage>
        <taxon>Eukaryota</taxon>
        <taxon>Fungi</taxon>
        <taxon>Dikarya</taxon>
        <taxon>Basidiomycota</taxon>
        <taxon>Agaricomycotina</taxon>
        <taxon>Tremellomycetes</taxon>
        <taxon>Tremellales</taxon>
        <taxon>Naemateliaceae</taxon>
        <taxon>Naematelia</taxon>
    </lineage>
</organism>
<evidence type="ECO:0000256" key="2">
    <source>
        <dbReference type="ARBA" id="ARBA00006962"/>
    </source>
</evidence>
<dbReference type="EMBL" id="MCFC01000091">
    <property type="protein sequence ID" value="ORY22568.1"/>
    <property type="molecule type" value="Genomic_DNA"/>
</dbReference>
<sequence>MSTKPSSSDPTSLLITVGSTLFPELTSAVLTRAFARILVDAGIKRLVVQYGKAKLPWELIMRLDLAVDALGQAERTVRPFDSDDGEDEREIHFQVKRFVDDFDGVVASVDAVISHAGSGSIMTALRNGKKLLVVPNTSLMDNHQAELADVLNAQGYLTVSSVDELYKAVPGWLALQDRLREFPQQDPTIFRRVVDEVAGF</sequence>
<reference evidence="14 15" key="1">
    <citation type="submission" date="2016-07" db="EMBL/GenBank/DDBJ databases">
        <title>Pervasive Adenine N6-methylation of Active Genes in Fungi.</title>
        <authorList>
            <consortium name="DOE Joint Genome Institute"/>
            <person name="Mondo S.J."/>
            <person name="Dannebaum R.O."/>
            <person name="Kuo R.C."/>
            <person name="Labutti K."/>
            <person name="Haridas S."/>
            <person name="Kuo A."/>
            <person name="Salamov A."/>
            <person name="Ahrendt S.R."/>
            <person name="Lipzen A."/>
            <person name="Sullivan W."/>
            <person name="Andreopoulos W.B."/>
            <person name="Clum A."/>
            <person name="Lindquist E."/>
            <person name="Daum C."/>
            <person name="Ramamoorthy G.K."/>
            <person name="Gryganskyi A."/>
            <person name="Culley D."/>
            <person name="Magnuson J.K."/>
            <person name="James T.Y."/>
            <person name="O'Malley M.A."/>
            <person name="Stajich J.E."/>
            <person name="Spatafora J.W."/>
            <person name="Visel A."/>
            <person name="Grigoriev I.V."/>
        </authorList>
    </citation>
    <scope>NUCLEOTIDE SEQUENCE [LARGE SCALE GENOMIC DNA]</scope>
    <source>
        <strain evidence="14 15">68-887.2</strain>
    </source>
</reference>
<feature type="domain" description="Glycosyl transferase family 28 C-terminal" evidence="13">
    <location>
        <begin position="13"/>
        <end position="165"/>
    </location>
</feature>
<dbReference type="AlphaFoldDB" id="A0A1Y2AJ10"/>
<proteinExistence type="inferred from homology"/>
<evidence type="ECO:0000259" key="13">
    <source>
        <dbReference type="Pfam" id="PF04101"/>
    </source>
</evidence>
<keyword evidence="8 12" id="KW-0256">Endoplasmic reticulum</keyword>
<dbReference type="PANTHER" id="PTHR12867">
    <property type="entry name" value="GLYCOSYL TRANSFERASE-RELATED"/>
    <property type="match status" value="1"/>
</dbReference>
<dbReference type="EC" id="2.4.1.141" evidence="4 12"/>
<dbReference type="OrthoDB" id="20273at2759"/>
<accession>A0A1Y2AJ10</accession>
<gene>
    <name evidence="12" type="primary">ALG13</name>
    <name evidence="14" type="ORF">BCR39DRAFT_551283</name>
</gene>
<evidence type="ECO:0000256" key="9">
    <source>
        <dbReference type="ARBA" id="ARBA00024804"/>
    </source>
</evidence>
<comment type="subcellular location">
    <subcellularLocation>
        <location evidence="1 12">Endoplasmic reticulum</location>
    </subcellularLocation>
</comment>
<dbReference type="Gene3D" id="3.40.50.2000">
    <property type="entry name" value="Glycogen Phosphorylase B"/>
    <property type="match status" value="1"/>
</dbReference>